<evidence type="ECO:0000313" key="1">
    <source>
        <dbReference type="EMBL" id="VDO62739.1"/>
    </source>
</evidence>
<reference evidence="1 2" key="1">
    <citation type="submission" date="2018-11" db="EMBL/GenBank/DDBJ databases">
        <authorList>
            <consortium name="Pathogen Informatics"/>
        </authorList>
    </citation>
    <scope>NUCLEOTIDE SEQUENCE [LARGE SCALE GENOMIC DNA]</scope>
</reference>
<dbReference type="OrthoDB" id="410104at2759"/>
<organism evidence="2 3">
    <name type="scientific">Heligmosomoides polygyrus</name>
    <name type="common">Parasitic roundworm</name>
    <dbReference type="NCBI Taxonomy" id="6339"/>
    <lineage>
        <taxon>Eukaryota</taxon>
        <taxon>Metazoa</taxon>
        <taxon>Ecdysozoa</taxon>
        <taxon>Nematoda</taxon>
        <taxon>Chromadorea</taxon>
        <taxon>Rhabditida</taxon>
        <taxon>Rhabditina</taxon>
        <taxon>Rhabditomorpha</taxon>
        <taxon>Strongyloidea</taxon>
        <taxon>Heligmosomidae</taxon>
        <taxon>Heligmosomoides</taxon>
    </lineage>
</organism>
<dbReference type="AlphaFoldDB" id="A0A183FER8"/>
<name>A0A183FER8_HELPZ</name>
<keyword evidence="2" id="KW-1185">Reference proteome</keyword>
<reference evidence="3" key="2">
    <citation type="submission" date="2019-09" db="UniProtKB">
        <authorList>
            <consortium name="WormBaseParasite"/>
        </authorList>
    </citation>
    <scope>IDENTIFICATION</scope>
</reference>
<sequence>MEKVAHDFYSDLFVSHIHLPACHLPQDGYVVPSVLPSVIRHAVSTLDEGHPCEQAGFRRGFSTIDRIHTITKLIEVSREYKLPICLTFIDLKKAFDSVETEAVVEALLTQGVPTQYIRIFRELHSL</sequence>
<dbReference type="EMBL" id="UZAH01025379">
    <property type="protein sequence ID" value="VDO62739.1"/>
    <property type="molecule type" value="Genomic_DNA"/>
</dbReference>
<evidence type="ECO:0000313" key="3">
    <source>
        <dbReference type="WBParaSite" id="HPBE_0000490701-mRNA-1"/>
    </source>
</evidence>
<gene>
    <name evidence="1" type="ORF">HPBE_LOCUS4908</name>
</gene>
<accession>A0A183FER8</accession>
<evidence type="ECO:0000313" key="2">
    <source>
        <dbReference type="Proteomes" id="UP000050761"/>
    </source>
</evidence>
<proteinExistence type="predicted"/>
<accession>A0A3P7X9Y7</accession>
<dbReference type="Proteomes" id="UP000050761">
    <property type="component" value="Unassembled WGS sequence"/>
</dbReference>
<protein>
    <submittedName>
        <fullName evidence="3">Reverse transcriptase domain-containing protein</fullName>
    </submittedName>
</protein>
<dbReference type="WBParaSite" id="HPBE_0000490701-mRNA-1">
    <property type="protein sequence ID" value="HPBE_0000490701-mRNA-1"/>
    <property type="gene ID" value="HPBE_0000490701"/>
</dbReference>